<keyword evidence="2" id="KW-1185">Reference proteome</keyword>
<dbReference type="EMBL" id="OZ034816">
    <property type="protein sequence ID" value="CAL1373519.1"/>
    <property type="molecule type" value="Genomic_DNA"/>
</dbReference>
<dbReference type="Proteomes" id="UP001497516">
    <property type="component" value="Chromosome 3"/>
</dbReference>
<gene>
    <name evidence="1" type="ORF">LTRI10_LOCUS15442</name>
</gene>
<organism evidence="1 2">
    <name type="scientific">Linum trigynum</name>
    <dbReference type="NCBI Taxonomy" id="586398"/>
    <lineage>
        <taxon>Eukaryota</taxon>
        <taxon>Viridiplantae</taxon>
        <taxon>Streptophyta</taxon>
        <taxon>Embryophyta</taxon>
        <taxon>Tracheophyta</taxon>
        <taxon>Spermatophyta</taxon>
        <taxon>Magnoliopsida</taxon>
        <taxon>eudicotyledons</taxon>
        <taxon>Gunneridae</taxon>
        <taxon>Pentapetalae</taxon>
        <taxon>rosids</taxon>
        <taxon>fabids</taxon>
        <taxon>Malpighiales</taxon>
        <taxon>Linaceae</taxon>
        <taxon>Linum</taxon>
    </lineage>
</organism>
<evidence type="ECO:0000313" key="1">
    <source>
        <dbReference type="EMBL" id="CAL1373519.1"/>
    </source>
</evidence>
<name>A0AAV2DKB4_9ROSI</name>
<dbReference type="PANTHER" id="PTHR36800">
    <property type="entry name" value="POLYAMINE-MODULATED FACTOR 1-BINDING PROTEIN"/>
    <property type="match status" value="1"/>
</dbReference>
<sequence length="108" mass="12671">MFQFHSPLSSNSDQQCLLRLQDPPLRWFSPSWETELELTSTIYDMSQQVQNAMADRLKMASEMDQNSAGVTEEIGKWKEADMERKKALDEEKEKFQKAAYYALEMLNR</sequence>
<accession>A0AAV2DKB4</accession>
<protein>
    <submittedName>
        <fullName evidence="1">Uncharacterized protein</fullName>
    </submittedName>
</protein>
<reference evidence="1 2" key="1">
    <citation type="submission" date="2024-04" db="EMBL/GenBank/DDBJ databases">
        <authorList>
            <person name="Fracassetti M."/>
        </authorList>
    </citation>
    <scope>NUCLEOTIDE SEQUENCE [LARGE SCALE GENOMIC DNA]</scope>
</reference>
<dbReference type="AlphaFoldDB" id="A0AAV2DKB4"/>
<dbReference type="PANTHER" id="PTHR36800:SF1">
    <property type="entry name" value="POLYAMINE-MODULATED FACTOR 1-BINDING PROTEIN"/>
    <property type="match status" value="1"/>
</dbReference>
<proteinExistence type="predicted"/>
<evidence type="ECO:0000313" key="2">
    <source>
        <dbReference type="Proteomes" id="UP001497516"/>
    </source>
</evidence>